<dbReference type="PANTHER" id="PTHR13047">
    <property type="entry name" value="PRE-MRNA CLEAVAGE FACTOR IM, 25KD SUBUNIT"/>
    <property type="match status" value="1"/>
</dbReference>
<proteinExistence type="inferred from homology"/>
<gene>
    <name evidence="6" type="ORF">GSOID_T00006777001</name>
</gene>
<organism evidence="6">
    <name type="scientific">Oikopleura dioica</name>
    <name type="common">Tunicate</name>
    <dbReference type="NCBI Taxonomy" id="34765"/>
    <lineage>
        <taxon>Eukaryota</taxon>
        <taxon>Metazoa</taxon>
        <taxon>Chordata</taxon>
        <taxon>Tunicata</taxon>
        <taxon>Appendicularia</taxon>
        <taxon>Copelata</taxon>
        <taxon>Oikopleuridae</taxon>
        <taxon>Oikopleura</taxon>
    </lineage>
</organism>
<evidence type="ECO:0000256" key="2">
    <source>
        <dbReference type="ARBA" id="ARBA00022664"/>
    </source>
</evidence>
<comment type="subcellular location">
    <subcellularLocation>
        <location evidence="5">Nucleus</location>
    </subcellularLocation>
    <subcellularLocation>
        <location evidence="5">Cytoplasm</location>
    </subcellularLocation>
</comment>
<dbReference type="GO" id="GO:0003729">
    <property type="term" value="F:mRNA binding"/>
    <property type="evidence" value="ECO:0007669"/>
    <property type="project" value="UniProtKB-UniRule"/>
</dbReference>
<keyword evidence="5" id="KW-0963">Cytoplasm</keyword>
<dbReference type="AlphaFoldDB" id="E4XVX4"/>
<dbReference type="CDD" id="cd18871">
    <property type="entry name" value="NUDIX_Cfim25_Nudt21"/>
    <property type="match status" value="1"/>
</dbReference>
<reference evidence="6" key="1">
    <citation type="journal article" date="2010" name="Science">
        <title>Plasticity of animal genome architecture unmasked by rapid evolution of a pelagic tunicate.</title>
        <authorList>
            <person name="Denoeud F."/>
            <person name="Henriet S."/>
            <person name="Mungpakdee S."/>
            <person name="Aury J.M."/>
            <person name="Da Silva C."/>
            <person name="Brinkmann H."/>
            <person name="Mikhaleva J."/>
            <person name="Olsen L.C."/>
            <person name="Jubin C."/>
            <person name="Canestro C."/>
            <person name="Bouquet J.M."/>
            <person name="Danks G."/>
            <person name="Poulain J."/>
            <person name="Campsteijn C."/>
            <person name="Adamski M."/>
            <person name="Cross I."/>
            <person name="Yadetie F."/>
            <person name="Muffato M."/>
            <person name="Louis A."/>
            <person name="Butcher S."/>
            <person name="Tsagkogeorga G."/>
            <person name="Konrad A."/>
            <person name="Singh S."/>
            <person name="Jensen M.F."/>
            <person name="Cong E.H."/>
            <person name="Eikeseth-Otteraa H."/>
            <person name="Noel B."/>
            <person name="Anthouard V."/>
            <person name="Porcel B.M."/>
            <person name="Kachouri-Lafond R."/>
            <person name="Nishino A."/>
            <person name="Ugolini M."/>
            <person name="Chourrout P."/>
            <person name="Nishida H."/>
            <person name="Aasland R."/>
            <person name="Huzurbazar S."/>
            <person name="Westhof E."/>
            <person name="Delsuc F."/>
            <person name="Lehrach H."/>
            <person name="Reinhardt R."/>
            <person name="Weissenbach J."/>
            <person name="Roy S.W."/>
            <person name="Artiguenave F."/>
            <person name="Postlethwait J.H."/>
            <person name="Manak J.R."/>
            <person name="Thompson E.M."/>
            <person name="Jaillon O."/>
            <person name="Du Pasquier L."/>
            <person name="Boudinot P."/>
            <person name="Liberles D.A."/>
            <person name="Volff J.N."/>
            <person name="Philippe H."/>
            <person name="Lenhard B."/>
            <person name="Roest Crollius H."/>
            <person name="Wincker P."/>
            <person name="Chourrout D."/>
        </authorList>
    </citation>
    <scope>NUCLEOTIDE SEQUENCE [LARGE SCALE GENOMIC DNA]</scope>
</reference>
<name>E4XVX4_OIKDI</name>
<dbReference type="EMBL" id="FN653225">
    <property type="protein sequence ID" value="CBY13829.1"/>
    <property type="molecule type" value="Genomic_DNA"/>
</dbReference>
<keyword evidence="3 5" id="KW-0694">RNA-binding</keyword>
<evidence type="ECO:0000256" key="5">
    <source>
        <dbReference type="PIRNR" id="PIRNR017888"/>
    </source>
</evidence>
<sequence length="221" mass="25026">MGKYASDGLLPSHALNIPTPVPTGLTEVDVYSLGNYNFGTKEEMIDQDGMNDDRFDRLKEEYAATGTRRTVQAVIVVEEHGLPHFLLLQLNPNFFKLPGGQILPHEDEIAGLKRILTQTLSVPGNAKHDWQIEPTAVATWWRPNFSQNLYPFMPAHVKHPKERRQVFLVRLTGSQQFAIPRNFKLVAAPIFEVYDNRDGYGPIIAALPTLLSRFSFTIRNK</sequence>
<dbReference type="Pfam" id="PF13869">
    <property type="entry name" value="NUDIX_2"/>
    <property type="match status" value="1"/>
</dbReference>
<evidence type="ECO:0000313" key="6">
    <source>
        <dbReference type="EMBL" id="CBY13829.1"/>
    </source>
</evidence>
<evidence type="ECO:0000256" key="1">
    <source>
        <dbReference type="ARBA" id="ARBA00009710"/>
    </source>
</evidence>
<keyword evidence="7" id="KW-1185">Reference proteome</keyword>
<dbReference type="InterPro" id="IPR016706">
    <property type="entry name" value="Cleav_polyA_spec_factor_su5"/>
</dbReference>
<evidence type="ECO:0000256" key="3">
    <source>
        <dbReference type="ARBA" id="ARBA00022884"/>
    </source>
</evidence>
<dbReference type="OrthoDB" id="277288at2759"/>
<keyword evidence="4 5" id="KW-0539">Nucleus</keyword>
<dbReference type="FunCoup" id="E4XVX4">
    <property type="interactions" value="1280"/>
</dbReference>
<dbReference type="PIRSF" id="PIRSF017888">
    <property type="entry name" value="CPSF-25"/>
    <property type="match status" value="1"/>
</dbReference>
<comment type="subunit">
    <text evidence="5">Homodimer (via N- and C-terminus); binds RNA as homodimer. Component of the cleavage factor Im (CFIm) complex.</text>
</comment>
<dbReference type="GO" id="GO:0005737">
    <property type="term" value="C:cytoplasm"/>
    <property type="evidence" value="ECO:0007669"/>
    <property type="project" value="UniProtKB-SubCell"/>
</dbReference>
<evidence type="ECO:0000313" key="7">
    <source>
        <dbReference type="Proteomes" id="UP000001307"/>
    </source>
</evidence>
<dbReference type="FunFam" id="3.90.79.10:FF:000020">
    <property type="entry name" value="Pre-mRNA cleavage factor Im subunit 2"/>
    <property type="match status" value="1"/>
</dbReference>
<dbReference type="Proteomes" id="UP000001307">
    <property type="component" value="Unassembled WGS sequence"/>
</dbReference>
<evidence type="ECO:0000256" key="4">
    <source>
        <dbReference type="ARBA" id="ARBA00023242"/>
    </source>
</evidence>
<dbReference type="GO" id="GO:0005849">
    <property type="term" value="C:mRNA cleavage factor complex"/>
    <property type="evidence" value="ECO:0007669"/>
    <property type="project" value="UniProtKB-UniRule"/>
</dbReference>
<keyword evidence="2 5" id="KW-0507">mRNA processing</keyword>
<comment type="similarity">
    <text evidence="1 5">Belongs to the Nudix hydrolase family. CPSF5 subfamily.</text>
</comment>
<comment type="function">
    <text evidence="5">Component of the cleavage factor Im (CFIm) complex that functions as an activator of the pre-mRNA 3'-end cleavage and polyadenylation processing required for the maturation of pre-mRNA into functional mRNAs. CFIm contributes to the recruitment of multiprotein complexes on specific sequences on the pre-mRNA 3'-end, so called cleavage and polyadenylation signals (pA signals). Most pre-mRNAs contain multiple pA signals, resulting in alternative cleavage and polyadenylation (APA) producing mRNAs with variable 3'-end formation. The CFIm complex acts as a key regulator of cleavage and polyadenylation site choice during APA through its binding to 5'-UGUA-3' elements localized in the 3'-untranslated region (UTR) for a huge number of pre-mRNAs.</text>
</comment>
<dbReference type="Gene3D" id="3.90.79.10">
    <property type="entry name" value="Nucleoside Triphosphate Pyrophosphohydrolase"/>
    <property type="match status" value="1"/>
</dbReference>
<dbReference type="InParanoid" id="E4XVX4"/>
<protein>
    <recommendedName>
        <fullName evidence="5">Cleavage and polyadenylation specificity factor subunit 5</fullName>
    </recommendedName>
</protein>
<dbReference type="GO" id="GO:0031124">
    <property type="term" value="P:mRNA 3'-end processing"/>
    <property type="evidence" value="ECO:0007669"/>
    <property type="project" value="InterPro"/>
</dbReference>
<accession>E4XVX4</accession>